<dbReference type="InterPro" id="IPR009056">
    <property type="entry name" value="Cyt_c-like_dom"/>
</dbReference>
<evidence type="ECO:0000313" key="9">
    <source>
        <dbReference type="EMBL" id="BDG71823.1"/>
    </source>
</evidence>
<feature type="domain" description="Cytochrome c" evidence="8">
    <location>
        <begin position="30"/>
        <end position="133"/>
    </location>
</feature>
<evidence type="ECO:0000259" key="8">
    <source>
        <dbReference type="PROSITE" id="PS51007"/>
    </source>
</evidence>
<evidence type="ECO:0000256" key="5">
    <source>
        <dbReference type="ARBA" id="ARBA00023004"/>
    </source>
</evidence>
<dbReference type="EMBL" id="AP025637">
    <property type="protein sequence ID" value="BDG71823.1"/>
    <property type="molecule type" value="Genomic_DNA"/>
</dbReference>
<keyword evidence="4" id="KW-0249">Electron transport</keyword>
<keyword evidence="2 6" id="KW-0349">Heme</keyword>
<accession>A0ABM7Y206</accession>
<dbReference type="PANTHER" id="PTHR11961">
    <property type="entry name" value="CYTOCHROME C"/>
    <property type="match status" value="1"/>
</dbReference>
<dbReference type="SUPFAM" id="SSF46626">
    <property type="entry name" value="Cytochrome c"/>
    <property type="match status" value="1"/>
</dbReference>
<keyword evidence="1" id="KW-0813">Transport</keyword>
<name>A0ABM7Y206_9PROT</name>
<evidence type="ECO:0000256" key="7">
    <source>
        <dbReference type="SAM" id="SignalP"/>
    </source>
</evidence>
<dbReference type="PROSITE" id="PS51007">
    <property type="entry name" value="CYTC"/>
    <property type="match status" value="1"/>
</dbReference>
<dbReference type="InterPro" id="IPR002327">
    <property type="entry name" value="Cyt_c_1A/1B"/>
</dbReference>
<evidence type="ECO:0000256" key="3">
    <source>
        <dbReference type="ARBA" id="ARBA00022723"/>
    </source>
</evidence>
<feature type="chain" id="PRO_5045664820" description="Cytochrome c domain-containing protein" evidence="7">
    <location>
        <begin position="26"/>
        <end position="134"/>
    </location>
</feature>
<sequence>MMLPRAIAPALAGLAMLALAGPATAQDAAGDPAAGQRVFNQCRACHVVENNGRNGVGPNLHTVFGRRAASIENFRYSANLRTLGEQGHVWNADNLRAYLRNPKDVAPQGIMSFPGLRNEQQINDVIAYLRSQAG</sequence>
<organism evidence="9 10">
    <name type="scientific">Roseomonas fluvialis</name>
    <dbReference type="NCBI Taxonomy" id="1750527"/>
    <lineage>
        <taxon>Bacteria</taxon>
        <taxon>Pseudomonadati</taxon>
        <taxon>Pseudomonadota</taxon>
        <taxon>Alphaproteobacteria</taxon>
        <taxon>Acetobacterales</taxon>
        <taxon>Roseomonadaceae</taxon>
        <taxon>Roseomonas</taxon>
    </lineage>
</organism>
<gene>
    <name evidence="9" type="ORF">Rmf_17520</name>
</gene>
<evidence type="ECO:0000256" key="4">
    <source>
        <dbReference type="ARBA" id="ARBA00022982"/>
    </source>
</evidence>
<dbReference type="Proteomes" id="UP000831327">
    <property type="component" value="Chromosome"/>
</dbReference>
<protein>
    <recommendedName>
        <fullName evidence="8">Cytochrome c domain-containing protein</fullName>
    </recommendedName>
</protein>
<evidence type="ECO:0000256" key="2">
    <source>
        <dbReference type="ARBA" id="ARBA00022617"/>
    </source>
</evidence>
<dbReference type="InterPro" id="IPR036909">
    <property type="entry name" value="Cyt_c-like_dom_sf"/>
</dbReference>
<keyword evidence="7" id="KW-0732">Signal</keyword>
<dbReference type="PRINTS" id="PR00604">
    <property type="entry name" value="CYTCHRMECIAB"/>
</dbReference>
<keyword evidence="10" id="KW-1185">Reference proteome</keyword>
<evidence type="ECO:0000313" key="10">
    <source>
        <dbReference type="Proteomes" id="UP000831327"/>
    </source>
</evidence>
<dbReference type="Pfam" id="PF00034">
    <property type="entry name" value="Cytochrom_C"/>
    <property type="match status" value="1"/>
</dbReference>
<keyword evidence="3 6" id="KW-0479">Metal-binding</keyword>
<feature type="signal peptide" evidence="7">
    <location>
        <begin position="1"/>
        <end position="25"/>
    </location>
</feature>
<keyword evidence="5 6" id="KW-0408">Iron</keyword>
<evidence type="ECO:0000256" key="6">
    <source>
        <dbReference type="PROSITE-ProRule" id="PRU00433"/>
    </source>
</evidence>
<evidence type="ECO:0000256" key="1">
    <source>
        <dbReference type="ARBA" id="ARBA00022448"/>
    </source>
</evidence>
<proteinExistence type="predicted"/>
<reference evidence="9 10" key="1">
    <citation type="journal article" date="2016" name="Microbes Environ.">
        <title>Phylogenetically diverse aerobic anoxygenic phototrophic bacteria isolated from epilithic biofilms in Tama river, Japan.</title>
        <authorList>
            <person name="Hirose S."/>
            <person name="Matsuura K."/>
            <person name="Haruta S."/>
        </authorList>
    </citation>
    <scope>NUCLEOTIDE SEQUENCE [LARGE SCALE GENOMIC DNA]</scope>
    <source>
        <strain evidence="9 10">S08</strain>
    </source>
</reference>
<dbReference type="Gene3D" id="1.10.760.10">
    <property type="entry name" value="Cytochrome c-like domain"/>
    <property type="match status" value="1"/>
</dbReference>